<dbReference type="Proteomes" id="UP001501138">
    <property type="component" value="Unassembled WGS sequence"/>
</dbReference>
<keyword evidence="12" id="KW-1185">Reference proteome</keyword>
<name>A0ABP4VKA4_9MICO</name>
<proteinExistence type="inferred from homology"/>
<dbReference type="PANTHER" id="PTHR34876:SF4">
    <property type="entry name" value="1,4-BETA-D-GLUCAN CELLOBIOHYDROLASE C-RELATED"/>
    <property type="match status" value="1"/>
</dbReference>
<dbReference type="Pfam" id="PF01341">
    <property type="entry name" value="Glyco_hydro_6"/>
    <property type="match status" value="1"/>
</dbReference>
<reference evidence="12" key="1">
    <citation type="journal article" date="2019" name="Int. J. Syst. Evol. Microbiol.">
        <title>The Global Catalogue of Microorganisms (GCM) 10K type strain sequencing project: providing services to taxonomists for standard genome sequencing and annotation.</title>
        <authorList>
            <consortium name="The Broad Institute Genomics Platform"/>
            <consortium name="The Broad Institute Genome Sequencing Center for Infectious Disease"/>
            <person name="Wu L."/>
            <person name="Ma J."/>
        </authorList>
    </citation>
    <scope>NUCLEOTIDE SEQUENCE [LARGE SCALE GENOMIC DNA]</scope>
    <source>
        <strain evidence="12">JCM 15589</strain>
    </source>
</reference>
<evidence type="ECO:0000256" key="4">
    <source>
        <dbReference type="ARBA" id="ARBA00023157"/>
    </source>
</evidence>
<evidence type="ECO:0000256" key="2">
    <source>
        <dbReference type="ARBA" id="ARBA00022801"/>
    </source>
</evidence>
<dbReference type="InterPro" id="IPR001524">
    <property type="entry name" value="Glyco_hydro_6_CS"/>
</dbReference>
<feature type="region of interest" description="Disordered" evidence="10">
    <location>
        <begin position="1"/>
        <end position="22"/>
    </location>
</feature>
<dbReference type="GO" id="GO:0016787">
    <property type="term" value="F:hydrolase activity"/>
    <property type="evidence" value="ECO:0007669"/>
    <property type="project" value="UniProtKB-KW"/>
</dbReference>
<keyword evidence="6 9" id="KW-0326">Glycosidase</keyword>
<comment type="caution">
    <text evidence="11">The sequence shown here is derived from an EMBL/GenBank/DDBJ whole genome shotgun (WGS) entry which is preliminary data.</text>
</comment>
<dbReference type="SUPFAM" id="SSF51989">
    <property type="entry name" value="Glycosyl hydrolases family 6, cellulases"/>
    <property type="match status" value="1"/>
</dbReference>
<dbReference type="EC" id="3.2.1.-" evidence="9"/>
<dbReference type="InterPro" id="IPR036434">
    <property type="entry name" value="Beta_cellobiohydrolase_sf"/>
</dbReference>
<protein>
    <recommendedName>
        <fullName evidence="9">Glucanase</fullName>
        <ecNumber evidence="9">3.2.1.-</ecNumber>
    </recommendedName>
</protein>
<keyword evidence="3 9" id="KW-0136">Cellulose degradation</keyword>
<evidence type="ECO:0000313" key="12">
    <source>
        <dbReference type="Proteomes" id="UP001501138"/>
    </source>
</evidence>
<evidence type="ECO:0000256" key="3">
    <source>
        <dbReference type="ARBA" id="ARBA00023001"/>
    </source>
</evidence>
<keyword evidence="7 9" id="KW-0624">Polysaccharide degradation</keyword>
<evidence type="ECO:0000256" key="8">
    <source>
        <dbReference type="PROSITE-ProRule" id="PRU10056"/>
    </source>
</evidence>
<evidence type="ECO:0000256" key="5">
    <source>
        <dbReference type="ARBA" id="ARBA00023277"/>
    </source>
</evidence>
<evidence type="ECO:0000256" key="7">
    <source>
        <dbReference type="ARBA" id="ARBA00023326"/>
    </source>
</evidence>
<evidence type="ECO:0000256" key="1">
    <source>
        <dbReference type="ARBA" id="ARBA00022729"/>
    </source>
</evidence>
<evidence type="ECO:0000313" key="11">
    <source>
        <dbReference type="EMBL" id="GAA1729384.1"/>
    </source>
</evidence>
<dbReference type="PANTHER" id="PTHR34876">
    <property type="match status" value="1"/>
</dbReference>
<dbReference type="InterPro" id="IPR016288">
    <property type="entry name" value="Beta_cellobiohydrolase"/>
</dbReference>
<dbReference type="PRINTS" id="PR00733">
    <property type="entry name" value="GLHYDRLASE6"/>
</dbReference>
<evidence type="ECO:0000256" key="9">
    <source>
        <dbReference type="RuleBase" id="RU361186"/>
    </source>
</evidence>
<keyword evidence="4" id="KW-1015">Disulfide bond</keyword>
<keyword evidence="5 9" id="KW-0119">Carbohydrate metabolism</keyword>
<evidence type="ECO:0000256" key="10">
    <source>
        <dbReference type="SAM" id="MobiDB-lite"/>
    </source>
</evidence>
<dbReference type="PROSITE" id="PS00655">
    <property type="entry name" value="GLYCOSYL_HYDROL_F6_1"/>
    <property type="match status" value="1"/>
</dbReference>
<keyword evidence="2 9" id="KW-0378">Hydrolase</keyword>
<comment type="similarity">
    <text evidence="9">Belongs to the glycosyl hydrolase family 6.</text>
</comment>
<dbReference type="Gene3D" id="3.20.20.40">
    <property type="entry name" value="1, 4-beta cellobiohydrolase"/>
    <property type="match status" value="1"/>
</dbReference>
<organism evidence="11 12">
    <name type="scientific">Isoptericola hypogeus</name>
    <dbReference type="NCBI Taxonomy" id="300179"/>
    <lineage>
        <taxon>Bacteria</taxon>
        <taxon>Bacillati</taxon>
        <taxon>Actinomycetota</taxon>
        <taxon>Actinomycetes</taxon>
        <taxon>Micrococcales</taxon>
        <taxon>Promicromonosporaceae</taxon>
        <taxon>Isoptericola</taxon>
    </lineage>
</organism>
<sequence length="452" mass="47117">MSLGSPVPSSSGAVATSTVASTPPSAPLARLMAAIGGLAVLGALALAGAPPAASAPPPPVAPRLWVNPQSSTLEHVSELGLTGDARDDALALAALPSATWFTAGTPREVKQDVKRVVVGAHADGEVPVLVAYNVPFRDCAQYSAGGATSLAEYTAWIDGFAKGIGNKPAIVILEPDGLGIIPWYTTYEGTQEWCRPAEADPDTAADERFAMLNHAVDTLGALPATNVYLDAGHSDWLNTGDDADRLLKAGVERADGFFLNASNYQYTENSVAYGRWISSCIALVTQAGGALGDCGNQYWNGGPATGWSGVEMSPYGRWSSGDPEPALNTAGVDSRYAEQLGDVAPTTSFVVDTSRNGQGPWDPATSANTYADPEDWCNPPGRGLGLRPTLDVDEPLVDAYLWIKVPGESDGQCFRGTGGPLDPERGIVDPPAGQWFVEQADELIDLAVPPLG</sequence>
<dbReference type="EMBL" id="BAAAPM010000005">
    <property type="protein sequence ID" value="GAA1729384.1"/>
    <property type="molecule type" value="Genomic_DNA"/>
</dbReference>
<accession>A0ABP4VKA4</accession>
<feature type="active site" evidence="8">
    <location>
        <position position="138"/>
    </location>
</feature>
<evidence type="ECO:0000256" key="6">
    <source>
        <dbReference type="ARBA" id="ARBA00023295"/>
    </source>
</evidence>
<dbReference type="RefSeq" id="WP_344248898.1">
    <property type="nucleotide sequence ID" value="NZ_BAAAPM010000005.1"/>
</dbReference>
<keyword evidence="1" id="KW-0732">Signal</keyword>
<gene>
    <name evidence="11" type="ORF">GCM10009809_26200</name>
</gene>
<dbReference type="PIRSF" id="PIRSF001100">
    <property type="entry name" value="Beta_cellobiohydrolase"/>
    <property type="match status" value="1"/>
</dbReference>